<dbReference type="SUPFAM" id="SSF56059">
    <property type="entry name" value="Glutathione synthetase ATP-binding domain-like"/>
    <property type="match status" value="1"/>
</dbReference>
<dbReference type="GO" id="GO:0047730">
    <property type="term" value="F:carnosine synthase activity"/>
    <property type="evidence" value="ECO:0007669"/>
    <property type="project" value="InterPro"/>
</dbReference>
<keyword evidence="4" id="KW-1185">Reference proteome</keyword>
<keyword evidence="1" id="KW-0547">Nucleotide-binding</keyword>
<dbReference type="AlphaFoldDB" id="A0A9D3PJM8"/>
<evidence type="ECO:0000259" key="2">
    <source>
        <dbReference type="PROSITE" id="PS50975"/>
    </source>
</evidence>
<dbReference type="GO" id="GO:0035499">
    <property type="term" value="P:carnosine biosynthetic process"/>
    <property type="evidence" value="ECO:0007669"/>
    <property type="project" value="InterPro"/>
</dbReference>
<dbReference type="GO" id="GO:0005524">
    <property type="term" value="F:ATP binding"/>
    <property type="evidence" value="ECO:0007669"/>
    <property type="project" value="UniProtKB-UniRule"/>
</dbReference>
<protein>
    <recommendedName>
        <fullName evidence="2">ATP-grasp domain-containing protein</fullName>
    </recommendedName>
</protein>
<dbReference type="Gene3D" id="3.40.50.20">
    <property type="match status" value="1"/>
</dbReference>
<dbReference type="PANTHER" id="PTHR48066:SF1">
    <property type="entry name" value="CARNOSINE SYNTHASE 1"/>
    <property type="match status" value="1"/>
</dbReference>
<sequence>MSLPECHSVSAVAMLSLSSQPNGFVSGFPPWRQENGSEEADSHHLERTLHQTLQEVLREIGLPKTREHGETVPDECYSEVCICVLGSPLPYLSLLLEAGQISPGDSLLCLSPSWLSRSSSSLMVHRAVSFDLGGRTTLLNFSPPRRVTYLLTCDPWAGEEVTQGADCPMVGSLELGQFWGDTLTARVMLQKAKINCPPTLALLMPPGQKGVVEGHTGVVEVVLLEAGAQRWTESIRNKLNAFLESEALRDTDRVVLRHSGGSYVSGSGGSVLYLPRDNKEEVWVRVKHMLPQLLSGESVLVEAYCPPLKPGPRVEDRTWEQYSDCRPHAPDLTFRLCAIVTRSPQNVPLLYKMVCKVGACDAPLSHSHSLSQSLETTLSDCGFTDPSMVTSLRRLATDTALACFRVVIETESGMSPEQRGGTGAQSDLIGVDLLFTLSGWTITPVVLGLHPSRCLETSFLRGGVAGWGRQLWGVEQDREACLGSLLHSPLTRSQCYLMEGKTVLVIGAGGFSKKFVWEAARQYQLKILLVDSDPSHFASQLVDHFFPLPDLPDHRRDDQHCARICDWVRTAQLHPDGCVCFWDDCVVLASLVCRKLGLRGPPPESIHIAKEKSRTHLHLLGRSQSRLTAAKEGVLSRDSNSDPFANQHTAVLKNPDLAGDLKAEERERQVGITIETLQANMDLTEIKGESLRAMMEFDKREKLGLKGEDHHRGEVGHLDTPARCPINPSLLPSSFCPSTPHLSPSPSAYAVPCVHIESSVDLKNAVRDEAGKGGVHFPAVLKLEYGAGAVGVKKIASLEEGLVHLEKIAGDLREETDYPGIGLGWGNAMTLMEFVSGTEHDVDLLLFDGQLEGAFVSDNGPTRMPSFTETAAQMPSGLAPDKREQLIRAAYHSCLGCGLRDGVFNVELKMTELGPRLIEINARMGGFYLRDWIRQLYGVDILLAAFMVACGLPPRLPSPTALPAQGHFVGVMCVVSQHLQALKTTARPERLRQLHQEGALRLNELEDELISGEYEEPYCNVGVRAARPADARRRLLALCQGLGLHCPPRYDLRYFLSHFK</sequence>
<keyword evidence="1" id="KW-0067">ATP-binding</keyword>
<dbReference type="GO" id="GO:0016887">
    <property type="term" value="F:ATP hydrolysis activity"/>
    <property type="evidence" value="ECO:0007669"/>
    <property type="project" value="InterPro"/>
</dbReference>
<reference evidence="3" key="1">
    <citation type="submission" date="2021-01" db="EMBL/GenBank/DDBJ databases">
        <authorList>
            <person name="Zahm M."/>
            <person name="Roques C."/>
            <person name="Cabau C."/>
            <person name="Klopp C."/>
            <person name="Donnadieu C."/>
            <person name="Jouanno E."/>
            <person name="Lampietro C."/>
            <person name="Louis A."/>
            <person name="Herpin A."/>
            <person name="Echchiki A."/>
            <person name="Berthelot C."/>
            <person name="Parey E."/>
            <person name="Roest-Crollius H."/>
            <person name="Braasch I."/>
            <person name="Postlethwait J."/>
            <person name="Bobe J."/>
            <person name="Montfort J."/>
            <person name="Bouchez O."/>
            <person name="Begum T."/>
            <person name="Mejri S."/>
            <person name="Adams A."/>
            <person name="Chen W.-J."/>
            <person name="Guiguen Y."/>
        </authorList>
    </citation>
    <scope>NUCLEOTIDE SEQUENCE</scope>
    <source>
        <strain evidence="3">YG-15Mar2019-1</strain>
        <tissue evidence="3">Brain</tissue>
    </source>
</reference>
<dbReference type="OrthoDB" id="434648at2759"/>
<dbReference type="InterPro" id="IPR031046">
    <property type="entry name" value="CARNS1"/>
</dbReference>
<dbReference type="Pfam" id="PF13535">
    <property type="entry name" value="ATP-grasp_4"/>
    <property type="match status" value="1"/>
</dbReference>
<dbReference type="PROSITE" id="PS50975">
    <property type="entry name" value="ATP_GRASP"/>
    <property type="match status" value="1"/>
</dbReference>
<comment type="caution">
    <text evidence="3">The sequence shown here is derived from an EMBL/GenBank/DDBJ whole genome shotgun (WGS) entry which is preliminary data.</text>
</comment>
<name>A0A9D3PJM8_MEGAT</name>
<feature type="domain" description="ATP-grasp" evidence="2">
    <location>
        <begin position="743"/>
        <end position="950"/>
    </location>
</feature>
<dbReference type="InterPro" id="IPR011761">
    <property type="entry name" value="ATP-grasp"/>
</dbReference>
<organism evidence="3 4">
    <name type="scientific">Megalops atlanticus</name>
    <name type="common">Tarpon</name>
    <name type="synonym">Clupea gigantea</name>
    <dbReference type="NCBI Taxonomy" id="7932"/>
    <lineage>
        <taxon>Eukaryota</taxon>
        <taxon>Metazoa</taxon>
        <taxon>Chordata</taxon>
        <taxon>Craniata</taxon>
        <taxon>Vertebrata</taxon>
        <taxon>Euteleostomi</taxon>
        <taxon>Actinopterygii</taxon>
        <taxon>Neopterygii</taxon>
        <taxon>Teleostei</taxon>
        <taxon>Elopiformes</taxon>
        <taxon>Megalopidae</taxon>
        <taxon>Megalops</taxon>
    </lineage>
</organism>
<evidence type="ECO:0000313" key="3">
    <source>
        <dbReference type="EMBL" id="KAG7461982.1"/>
    </source>
</evidence>
<accession>A0A9D3PJM8</accession>
<dbReference type="EMBL" id="JAFDVH010000017">
    <property type="protein sequence ID" value="KAG7461982.1"/>
    <property type="molecule type" value="Genomic_DNA"/>
</dbReference>
<dbReference type="Gene3D" id="3.30.470.20">
    <property type="entry name" value="ATP-grasp fold, B domain"/>
    <property type="match status" value="1"/>
</dbReference>
<evidence type="ECO:0000256" key="1">
    <source>
        <dbReference type="PROSITE-ProRule" id="PRU00409"/>
    </source>
</evidence>
<gene>
    <name evidence="3" type="ORF">MATL_G00196950</name>
</gene>
<dbReference type="GO" id="GO:0046872">
    <property type="term" value="F:metal ion binding"/>
    <property type="evidence" value="ECO:0007669"/>
    <property type="project" value="InterPro"/>
</dbReference>
<evidence type="ECO:0000313" key="4">
    <source>
        <dbReference type="Proteomes" id="UP001046870"/>
    </source>
</evidence>
<dbReference type="FunFam" id="3.30.470.20:FF:000040">
    <property type="entry name" value="Carnosine synthase 1"/>
    <property type="match status" value="1"/>
</dbReference>
<dbReference type="Proteomes" id="UP001046870">
    <property type="component" value="Chromosome 17"/>
</dbReference>
<proteinExistence type="predicted"/>
<dbReference type="PANTHER" id="PTHR48066">
    <property type="entry name" value="CARNOSINE SYNTHASE 1"/>
    <property type="match status" value="1"/>
</dbReference>